<evidence type="ECO:0000313" key="3">
    <source>
        <dbReference type="EMBL" id="RYO27764.1"/>
    </source>
</evidence>
<evidence type="ECO:0008006" key="5">
    <source>
        <dbReference type="Google" id="ProtNLM"/>
    </source>
</evidence>
<protein>
    <recommendedName>
        <fullName evidence="5">C2H2-type domain-containing protein</fullName>
    </recommendedName>
</protein>
<proteinExistence type="predicted"/>
<dbReference type="OrthoDB" id="4485682at2759"/>
<evidence type="ECO:0000256" key="2">
    <source>
        <dbReference type="SAM" id="MobiDB-lite"/>
    </source>
</evidence>
<dbReference type="PANTHER" id="PTHR37535:SF2">
    <property type="entry name" value="FINGER DOMAIN PROTEIN, PUTATIVE (AFU_ORTHOLOGUE AFUA_6G09300)-RELATED"/>
    <property type="match status" value="1"/>
</dbReference>
<feature type="compositionally biased region" description="Polar residues" evidence="2">
    <location>
        <begin position="1"/>
        <end position="27"/>
    </location>
</feature>
<organism evidence="3 4">
    <name type="scientific">Alternaria arborescens</name>
    <dbReference type="NCBI Taxonomy" id="156630"/>
    <lineage>
        <taxon>Eukaryota</taxon>
        <taxon>Fungi</taxon>
        <taxon>Dikarya</taxon>
        <taxon>Ascomycota</taxon>
        <taxon>Pezizomycotina</taxon>
        <taxon>Dothideomycetes</taxon>
        <taxon>Pleosporomycetidae</taxon>
        <taxon>Pleosporales</taxon>
        <taxon>Pleosporineae</taxon>
        <taxon>Pleosporaceae</taxon>
        <taxon>Alternaria</taxon>
        <taxon>Alternaria sect. Alternaria</taxon>
    </lineage>
</organism>
<accession>A0A4Q4PXU3</accession>
<dbReference type="PANTHER" id="PTHR37535">
    <property type="entry name" value="FLUG DOMAIN PROTEIN"/>
    <property type="match status" value="1"/>
</dbReference>
<sequence length="692" mass="79815">MACSRTKTWSTSPTLSANGSEYQTDGTSIDDGISENEFVRPPEFYTACASQANNTKIINIYADSTTKQLENVEKQWKQYCEYIKRDPIELMKSLSHGDVSSFFYWKLDQKRGTNRRRLPGIKAASSLATFRKLFLVTYRRMIGKDMDSELSRKTLNVTKDVIGQYQLSHKQREKPSMDVRDVLEITQTTLTTVEKMFQVGRYRIQTWFFLQGGFFTANRPEALLKLRYGDFKVTILRNPNGGPNNVLLEITFEFTKSHLGPKPANTFVLPEIIFDSSLFMSPHITVLGMMFADKVFKNDQLTPENLFTLSMRDNCNSLEIPIREEVAGLWVFRQYKQTATGREISSERLSYSTLKKHIQDVGEITGFKGVAKPYNLRYGAANAFDKDGGTSEALRNMIMKHATTDVFLNHYLSTRITTDTQAVVRGLAPQDKIMEAACRMSRHIDPNRPRFLTEEQKRSIAEHPRIKKLQRQLAKSSHDHKRLQSEIKNEKQRLTYHLRLQSRKEYDRIQAEKDIEIQLSGGKFEEMIKTDLRRSSERSQQHMKLIESIMSLPGSSLLEEIQRRSKAIRSVADYCPIEEGETSRNHRVDPRANYGPREAVDTDELTIEKAKEAVNNEKRPQICFICLGNDALNVKDRTHRFSTPGDLTKHFKHRHLKKFNDREGEKCNLCRIHLGNVMAMQRHAFDRHGTLS</sequence>
<comment type="caution">
    <text evidence="3">The sequence shown here is derived from an EMBL/GenBank/DDBJ whole genome shotgun (WGS) entry which is preliminary data.</text>
</comment>
<dbReference type="Pfam" id="PF11917">
    <property type="entry name" value="DUF3435"/>
    <property type="match status" value="1"/>
</dbReference>
<dbReference type="InterPro" id="IPR021842">
    <property type="entry name" value="DUF3435"/>
</dbReference>
<evidence type="ECO:0000256" key="1">
    <source>
        <dbReference type="SAM" id="Coils"/>
    </source>
</evidence>
<dbReference type="Proteomes" id="UP000293823">
    <property type="component" value="Unassembled WGS sequence"/>
</dbReference>
<dbReference type="EMBL" id="PEJP01000090">
    <property type="protein sequence ID" value="RYO27764.1"/>
    <property type="molecule type" value="Genomic_DNA"/>
</dbReference>
<feature type="coiled-coil region" evidence="1">
    <location>
        <begin position="466"/>
        <end position="493"/>
    </location>
</feature>
<gene>
    <name evidence="3" type="ORF">AA0113_g12263</name>
</gene>
<keyword evidence="1" id="KW-0175">Coiled coil</keyword>
<name>A0A4Q4PXU3_9PLEO</name>
<evidence type="ECO:0000313" key="4">
    <source>
        <dbReference type="Proteomes" id="UP000293823"/>
    </source>
</evidence>
<reference evidence="4" key="1">
    <citation type="journal article" date="2019" name="bioRxiv">
        <title>Genomics, evolutionary history and diagnostics of the Alternaria alternata species group including apple and Asian pear pathotypes.</title>
        <authorList>
            <person name="Armitage A.D."/>
            <person name="Cockerton H.M."/>
            <person name="Sreenivasaprasad S."/>
            <person name="Woodhall J.W."/>
            <person name="Lane C.R."/>
            <person name="Harrison R.J."/>
            <person name="Clarkson J.P."/>
        </authorList>
    </citation>
    <scope>NUCLEOTIDE SEQUENCE [LARGE SCALE GENOMIC DNA]</scope>
    <source>
        <strain evidence="4">RGR 97.0016</strain>
    </source>
</reference>
<keyword evidence="4" id="KW-1185">Reference proteome</keyword>
<dbReference type="AlphaFoldDB" id="A0A4Q4PXU3"/>
<feature type="region of interest" description="Disordered" evidence="2">
    <location>
        <begin position="1"/>
        <end position="33"/>
    </location>
</feature>